<dbReference type="NCBIfam" id="NF009622">
    <property type="entry name" value="PRK13128.1"/>
    <property type="match status" value="1"/>
</dbReference>
<dbReference type="Pfam" id="PF07930">
    <property type="entry name" value="DAP_B"/>
    <property type="match status" value="1"/>
</dbReference>
<comment type="similarity">
    <text evidence="2">Belongs to the peptidase S12 family.</text>
</comment>
<proteinExistence type="inferred from homology"/>
<evidence type="ECO:0000256" key="3">
    <source>
        <dbReference type="SAM" id="MobiDB-lite"/>
    </source>
</evidence>
<evidence type="ECO:0000256" key="2">
    <source>
        <dbReference type="ARBA" id="ARBA00038215"/>
    </source>
</evidence>
<dbReference type="Proteomes" id="UP000256645">
    <property type="component" value="Unassembled WGS sequence"/>
</dbReference>
<dbReference type="InterPro" id="IPR050491">
    <property type="entry name" value="AmpC-like"/>
</dbReference>
<dbReference type="InterPro" id="IPR027279">
    <property type="entry name" value="D_amino_pept/lipop_sf"/>
</dbReference>
<dbReference type="InterPro" id="IPR013087">
    <property type="entry name" value="Znf_C2H2_type"/>
</dbReference>
<dbReference type="InterPro" id="IPR001466">
    <property type="entry name" value="Beta-lactam-related"/>
</dbReference>
<evidence type="ECO:0000256" key="1">
    <source>
        <dbReference type="ARBA" id="ARBA00022438"/>
    </source>
</evidence>
<dbReference type="OrthoDB" id="5946976at2759"/>
<evidence type="ECO:0000259" key="4">
    <source>
        <dbReference type="PROSITE" id="PS00028"/>
    </source>
</evidence>
<dbReference type="PANTHER" id="PTHR46825">
    <property type="entry name" value="D-ALANYL-D-ALANINE-CARBOXYPEPTIDASE/ENDOPEPTIDASE AMPH"/>
    <property type="match status" value="1"/>
</dbReference>
<organism evidence="5 6">
    <name type="scientific">Coleophoma cylindrospora</name>
    <dbReference type="NCBI Taxonomy" id="1849047"/>
    <lineage>
        <taxon>Eukaryota</taxon>
        <taxon>Fungi</taxon>
        <taxon>Dikarya</taxon>
        <taxon>Ascomycota</taxon>
        <taxon>Pezizomycotina</taxon>
        <taxon>Leotiomycetes</taxon>
        <taxon>Helotiales</taxon>
        <taxon>Dermateaceae</taxon>
        <taxon>Coleophoma</taxon>
    </lineage>
</organism>
<dbReference type="PROSITE" id="PS00028">
    <property type="entry name" value="ZINC_FINGER_C2H2_1"/>
    <property type="match status" value="1"/>
</dbReference>
<dbReference type="SUPFAM" id="SSF50886">
    <property type="entry name" value="D-aminopeptidase, middle and C-terminal domains"/>
    <property type="match status" value="2"/>
</dbReference>
<protein>
    <recommendedName>
        <fullName evidence="4">C2H2-type domain-containing protein</fullName>
    </recommendedName>
</protein>
<dbReference type="PANTHER" id="PTHR46825:SF9">
    <property type="entry name" value="BETA-LACTAMASE-RELATED DOMAIN-CONTAINING PROTEIN"/>
    <property type="match status" value="1"/>
</dbReference>
<dbReference type="SUPFAM" id="SSF56601">
    <property type="entry name" value="beta-lactamase/transpeptidase-like"/>
    <property type="match status" value="1"/>
</dbReference>
<dbReference type="EMBL" id="PDLM01000008">
    <property type="protein sequence ID" value="RDW71450.1"/>
    <property type="molecule type" value="Genomic_DNA"/>
</dbReference>
<dbReference type="Pfam" id="PF00144">
    <property type="entry name" value="Beta-lactamase"/>
    <property type="match status" value="1"/>
</dbReference>
<accession>A0A3D8RBT9</accession>
<keyword evidence="1" id="KW-0645">Protease</keyword>
<keyword evidence="1" id="KW-0031">Aminopeptidase</keyword>
<sequence>MSEQAEKLQHILETIPRLYRGPGGAIAVLKDGELIAQKTWGYADLNKRIPITSQTLMPICSISKQMVCALLMDLEDNPPPEIAAKGPFQQQMETALRSLAPSLLTQGTGLTVRHLCDMQSGLRDYWALAMICGAKPDDRFTIEGDGKKLLSMYKTFHFEPGTEYSYSNINFYLLGRLIEIITKEPLPKLLEERIFRPRKMTTAQLIPDTAKQPGDCFGYEGDEQHGFLPTVNRIEWSGDAGITASLEDMTAYETYFHRQWSEKGRYYTTASPQVYKDGHSAPYSYGLSHASVEGVATVGHAGALRGWRIQRRYVEQERLSVVVMFNSENLSAGKAADHIIKKALDLSEPQIPDITPDTAWFGNFLDQETQLSITVSRGLKLGQIVLRYARDPENVSMVAPDRAESPDNVASIDGDILTIRRVKENRTLVAQRIIEQTITDGSRLQGRYFCSEMETTFVCEGRDNMLYGAFDGPLGQGPANLMRRLGENVWAWACPRGLDHSPPGDWTIVFSEDADGVTNGCTFYRQILSPSLQVLSIRDNQNDHHLDKDKSSFLEDIEWQLDIGYWNNSGLAGNEDGTSAVRDGMSEQGSSLQTPAIADRDVRSDSEQVLGSTSQWLSLGDVPYFSFATSDFQIPNSGARHSPEASSTTPSSTTGSPSDISLGRSRLGSSNLDSSSQTHAEASTSSKSSLKTCELCKELFDDSKLLLEHLQTVHPDTPNSCGGKKCLKKRAEWTERALLRHLNKSQAHRSPGSLTFRCRCGKEFLRKDKFREHFRKSSCAGSLKFQCDCGTVDTLKEDGGDFQTHLDACGRGKPGRPPNEK</sequence>
<dbReference type="InterPro" id="IPR012856">
    <property type="entry name" value="DAP_B_dom"/>
</dbReference>
<evidence type="ECO:0000313" key="6">
    <source>
        <dbReference type="Proteomes" id="UP000256645"/>
    </source>
</evidence>
<feature type="domain" description="C2H2-type" evidence="4">
    <location>
        <begin position="693"/>
        <end position="714"/>
    </location>
</feature>
<dbReference type="AlphaFoldDB" id="A0A3D8RBT9"/>
<dbReference type="Gene3D" id="3.40.710.10">
    <property type="entry name" value="DD-peptidase/beta-lactamase superfamily"/>
    <property type="match status" value="1"/>
</dbReference>
<keyword evidence="1" id="KW-0378">Hydrolase</keyword>
<feature type="compositionally biased region" description="Low complexity" evidence="3">
    <location>
        <begin position="644"/>
        <end position="676"/>
    </location>
</feature>
<feature type="region of interest" description="Disordered" evidence="3">
    <location>
        <begin position="576"/>
        <end position="605"/>
    </location>
</feature>
<comment type="caution">
    <text evidence="5">The sequence shown here is derived from an EMBL/GenBank/DDBJ whole genome shotgun (WGS) entry which is preliminary data.</text>
</comment>
<name>A0A3D8RBT9_9HELO</name>
<dbReference type="InterPro" id="IPR012338">
    <property type="entry name" value="Beta-lactam/transpept-like"/>
</dbReference>
<gene>
    <name evidence="5" type="ORF">BP6252_08013</name>
</gene>
<keyword evidence="6" id="KW-1185">Reference proteome</keyword>
<reference evidence="5 6" key="1">
    <citation type="journal article" date="2018" name="IMA Fungus">
        <title>IMA Genome-F 9: Draft genome sequence of Annulohypoxylon stygium, Aspergillus mulundensis, Berkeleyomyces basicola (syn. Thielaviopsis basicola), Ceratocystis smalleyi, two Cercospora beticola strains, Coleophoma cylindrospora, Fusarium fracticaudum, Phialophora cf. hyalina, and Morchella septimelata.</title>
        <authorList>
            <person name="Wingfield B.D."/>
            <person name="Bills G.F."/>
            <person name="Dong Y."/>
            <person name="Huang W."/>
            <person name="Nel W.J."/>
            <person name="Swalarsk-Parry B.S."/>
            <person name="Vaghefi N."/>
            <person name="Wilken P.M."/>
            <person name="An Z."/>
            <person name="de Beer Z.W."/>
            <person name="De Vos L."/>
            <person name="Chen L."/>
            <person name="Duong T.A."/>
            <person name="Gao Y."/>
            <person name="Hammerbacher A."/>
            <person name="Kikkert J.R."/>
            <person name="Li Y."/>
            <person name="Li H."/>
            <person name="Li K."/>
            <person name="Li Q."/>
            <person name="Liu X."/>
            <person name="Ma X."/>
            <person name="Naidoo K."/>
            <person name="Pethybridge S.J."/>
            <person name="Sun J."/>
            <person name="Steenkamp E.T."/>
            <person name="van der Nest M.A."/>
            <person name="van Wyk S."/>
            <person name="Wingfield M.J."/>
            <person name="Xiong C."/>
            <person name="Yue Q."/>
            <person name="Zhang X."/>
        </authorList>
    </citation>
    <scope>NUCLEOTIDE SEQUENCE [LARGE SCALE GENOMIC DNA]</scope>
    <source>
        <strain evidence="5 6">BP6252</strain>
    </source>
</reference>
<feature type="region of interest" description="Disordered" evidence="3">
    <location>
        <begin position="636"/>
        <end position="683"/>
    </location>
</feature>
<evidence type="ECO:0000313" key="5">
    <source>
        <dbReference type="EMBL" id="RDW71450.1"/>
    </source>
</evidence>
<dbReference type="Gene3D" id="2.40.128.50">
    <property type="match status" value="2"/>
</dbReference>
<dbReference type="GO" id="GO:0004177">
    <property type="term" value="F:aminopeptidase activity"/>
    <property type="evidence" value="ECO:0007669"/>
    <property type="project" value="UniProtKB-KW"/>
</dbReference>